<comment type="cofactor">
    <cofactor evidence="14 15">
        <name>pyruvate</name>
        <dbReference type="ChEBI" id="CHEBI:15361"/>
    </cofactor>
    <text evidence="14 15">Binds 1 pyruvoyl group covalently per subunit.</text>
</comment>
<dbReference type="EMBL" id="CP003488">
    <property type="protein sequence ID" value="AFH92902.1"/>
    <property type="molecule type" value="Genomic_DNA"/>
</dbReference>
<keyword evidence="2 14" id="KW-0963">Cytoplasm</keyword>
<dbReference type="GO" id="GO:0004068">
    <property type="term" value="F:aspartate 1-decarboxylase activity"/>
    <property type="evidence" value="ECO:0007669"/>
    <property type="project" value="UniProtKB-UniRule"/>
</dbReference>
<evidence type="ECO:0000256" key="13">
    <source>
        <dbReference type="ARBA" id="ARBA00061304"/>
    </source>
</evidence>
<comment type="pathway">
    <text evidence="12 14">Cofactor biosynthesis; (R)-pantothenate biosynthesis; beta-alanine from L-aspartate: step 1/1.</text>
</comment>
<dbReference type="GO" id="GO:0015940">
    <property type="term" value="P:pantothenate biosynthetic process"/>
    <property type="evidence" value="ECO:0007669"/>
    <property type="project" value="UniProtKB-UniRule"/>
</dbReference>
<comment type="subcellular location">
    <subcellularLocation>
        <location evidence="1 14">Cytoplasm</location>
    </subcellularLocation>
</comment>
<feature type="active site" description="Proton donor" evidence="14 15">
    <location>
        <position position="58"/>
    </location>
</feature>
<dbReference type="RefSeq" id="WP_004922542.1">
    <property type="nucleotide sequence ID" value="NC_017731.1"/>
</dbReference>
<feature type="binding site" evidence="14 16">
    <location>
        <begin position="73"/>
        <end position="75"/>
    </location>
    <ligand>
        <name>substrate</name>
    </ligand>
</feature>
<protein>
    <recommendedName>
        <fullName evidence="14">Aspartate 1-decarboxylase</fullName>
        <ecNumber evidence="14">4.1.1.11</ecNumber>
    </recommendedName>
    <alternativeName>
        <fullName evidence="14">Aspartate alpha-decarboxylase</fullName>
    </alternativeName>
    <component>
        <recommendedName>
            <fullName evidence="14">Aspartate 1-decarboxylase beta chain</fullName>
        </recommendedName>
    </component>
    <component>
        <recommendedName>
            <fullName evidence="14">Aspartate 1-decarboxylase alpha chain</fullName>
        </recommendedName>
    </component>
</protein>
<keyword evidence="8 14" id="KW-0704">Schiff base</keyword>
<dbReference type="FunFam" id="2.40.40.20:FF:000004">
    <property type="entry name" value="Aspartate 1-decarboxylase"/>
    <property type="match status" value="1"/>
</dbReference>
<dbReference type="Gene3D" id="2.40.40.20">
    <property type="match status" value="1"/>
</dbReference>
<dbReference type="Pfam" id="PF02261">
    <property type="entry name" value="Asp_decarbox"/>
    <property type="match status" value="1"/>
</dbReference>
<evidence type="ECO:0000256" key="11">
    <source>
        <dbReference type="ARBA" id="ARBA00060001"/>
    </source>
</evidence>
<keyword evidence="3 14" id="KW-0566">Pantothenate biosynthesis</keyword>
<dbReference type="PATRIC" id="fig|1157951.4.peg.1013"/>
<dbReference type="UniPathway" id="UPA00028">
    <property type="reaction ID" value="UER00002"/>
</dbReference>
<dbReference type="GeneID" id="93518311"/>
<comment type="function">
    <text evidence="11 14">Catalyzes the pyruvoyl-dependent decarboxylation of aspartate to produce beta-alanine.</text>
</comment>
<feature type="binding site" evidence="14 16">
    <location>
        <position position="57"/>
    </location>
    <ligand>
        <name>substrate</name>
    </ligand>
</feature>
<evidence type="ECO:0000256" key="2">
    <source>
        <dbReference type="ARBA" id="ARBA00022490"/>
    </source>
</evidence>
<comment type="subunit">
    <text evidence="14">Heterooctamer of four alpha and four beta subunits.</text>
</comment>
<feature type="chain" id="PRO_5011334253" description="Aspartate 1-decarboxylase beta chain" evidence="14 18">
    <location>
        <begin position="1"/>
        <end position="24"/>
    </location>
</feature>
<dbReference type="PIRSF" id="PIRSF006246">
    <property type="entry name" value="Asp_decarbox"/>
    <property type="match status" value="1"/>
</dbReference>
<keyword evidence="9 14" id="KW-0670">Pyruvate</keyword>
<dbReference type="PANTHER" id="PTHR21012">
    <property type="entry name" value="ASPARTATE 1-DECARBOXYLASE"/>
    <property type="match status" value="1"/>
</dbReference>
<dbReference type="AlphaFoldDB" id="A0A140NLQ5"/>
<dbReference type="KEGG" id="psi:S70_05125"/>
<dbReference type="InterPro" id="IPR009010">
    <property type="entry name" value="Asp_de-COase-like_dom_sf"/>
</dbReference>
<evidence type="ECO:0000256" key="15">
    <source>
        <dbReference type="PIRSR" id="PIRSR006246-1"/>
    </source>
</evidence>
<dbReference type="OrthoDB" id="9803983at2"/>
<evidence type="ECO:0000313" key="19">
    <source>
        <dbReference type="EMBL" id="AFH92902.1"/>
    </source>
</evidence>
<evidence type="ECO:0000256" key="6">
    <source>
        <dbReference type="ARBA" id="ARBA00023145"/>
    </source>
</evidence>
<dbReference type="HOGENOM" id="CLU_115305_2_1_6"/>
<evidence type="ECO:0000256" key="1">
    <source>
        <dbReference type="ARBA" id="ARBA00004496"/>
    </source>
</evidence>
<comment type="similarity">
    <text evidence="13 14">Belongs to the PanD family.</text>
</comment>
<gene>
    <name evidence="14" type="primary">panD</name>
    <name evidence="19" type="ordered locus">S70_05125</name>
</gene>
<evidence type="ECO:0000256" key="16">
    <source>
        <dbReference type="PIRSR" id="PIRSR006246-2"/>
    </source>
</evidence>
<dbReference type="InterPro" id="IPR003190">
    <property type="entry name" value="Asp_decarbox"/>
</dbReference>
<dbReference type="GO" id="GO:0005829">
    <property type="term" value="C:cytosol"/>
    <property type="evidence" value="ECO:0007669"/>
    <property type="project" value="TreeGrafter"/>
</dbReference>
<evidence type="ECO:0000256" key="5">
    <source>
        <dbReference type="ARBA" id="ARBA00022813"/>
    </source>
</evidence>
<dbReference type="NCBIfam" id="TIGR00223">
    <property type="entry name" value="panD"/>
    <property type="match status" value="1"/>
</dbReference>
<feature type="chain" id="PRO_5011334251" description="Aspartate 1-decarboxylase alpha chain" evidence="14 18">
    <location>
        <begin position="25"/>
        <end position="126"/>
    </location>
</feature>
<feature type="modified residue" description="Pyruvic acid (Ser)" evidence="14 17">
    <location>
        <position position="25"/>
    </location>
</feature>
<dbReference type="GO" id="GO:0006523">
    <property type="term" value="P:alanine biosynthetic process"/>
    <property type="evidence" value="ECO:0007669"/>
    <property type="project" value="InterPro"/>
</dbReference>
<keyword evidence="5 14" id="KW-0068">Autocatalytic cleavage</keyword>
<dbReference type="CDD" id="cd06919">
    <property type="entry name" value="Asp_decarbox"/>
    <property type="match status" value="1"/>
</dbReference>
<keyword evidence="7 14" id="KW-0456">Lyase</keyword>
<dbReference type="HAMAP" id="MF_00446">
    <property type="entry name" value="PanD"/>
    <property type="match status" value="1"/>
</dbReference>
<keyword evidence="4 14" id="KW-0210">Decarboxylase</keyword>
<evidence type="ECO:0000313" key="20">
    <source>
        <dbReference type="Proteomes" id="UP000005012"/>
    </source>
</evidence>
<dbReference type="SUPFAM" id="SSF50692">
    <property type="entry name" value="ADC-like"/>
    <property type="match status" value="1"/>
</dbReference>
<dbReference type="EC" id="4.1.1.11" evidence="14"/>
<feature type="active site" description="Schiff-base intermediate with substrate; via pyruvic acid" evidence="14 15">
    <location>
        <position position="25"/>
    </location>
</feature>
<evidence type="ECO:0000256" key="4">
    <source>
        <dbReference type="ARBA" id="ARBA00022793"/>
    </source>
</evidence>
<evidence type="ECO:0000256" key="3">
    <source>
        <dbReference type="ARBA" id="ARBA00022655"/>
    </source>
</evidence>
<evidence type="ECO:0000256" key="18">
    <source>
        <dbReference type="PIRSR" id="PIRSR006246-5"/>
    </source>
</evidence>
<evidence type="ECO:0000256" key="7">
    <source>
        <dbReference type="ARBA" id="ARBA00023239"/>
    </source>
</evidence>
<reference evidence="20" key="2">
    <citation type="submission" date="2012-04" db="EMBL/GenBank/DDBJ databases">
        <title>Complete genome sequence of Providencia stuartii clinical isolate MRSN 2154.</title>
        <authorList>
            <person name="Clifford R.J."/>
            <person name="Hang J."/>
            <person name="Riley M.C."/>
            <person name="Onmus-Leone F."/>
            <person name="Kuschner R.A."/>
            <person name="Lesho E.P."/>
            <person name="Waterman P.E."/>
        </authorList>
    </citation>
    <scope>NUCLEOTIDE SEQUENCE [LARGE SCALE GENOMIC DNA]</scope>
    <source>
        <strain evidence="20">MRSN 2154</strain>
    </source>
</reference>
<dbReference type="PANTHER" id="PTHR21012:SF0">
    <property type="entry name" value="ASPARTATE 1-DECARBOXYLASE"/>
    <property type="match status" value="1"/>
</dbReference>
<reference evidence="19 20" key="1">
    <citation type="journal article" date="2012" name="J. Bacteriol.">
        <title>Complete Genome Sequence of Providencia stuartii Clinical Isolate MRSN 2154.</title>
        <authorList>
            <person name="Clifford R.J."/>
            <person name="Hang J."/>
            <person name="Riley M.C."/>
            <person name="Onmus-Leone F."/>
            <person name="Kuschner R.A."/>
            <person name="Lesho E.P."/>
            <person name="Waterman P.E."/>
        </authorList>
    </citation>
    <scope>NUCLEOTIDE SEQUENCE [LARGE SCALE GENOMIC DNA]</scope>
    <source>
        <strain evidence="19 20">MRSN 2154</strain>
    </source>
</reference>
<evidence type="ECO:0000256" key="17">
    <source>
        <dbReference type="PIRSR" id="PIRSR006246-3"/>
    </source>
</evidence>
<accession>A0A140NLQ5</accession>
<sequence length="126" mass="13963">MFRKMLQGKLHRVKVTQADLHYEGSCAIDQDFMDAAGILEYEAIDIYNVDNGERFSTYAIAGERGSKIISVNGAAARRAAVGDRLIICSYVDIKDEDARHHKPKVAYFDGDNIMSRVAKAVPVQVA</sequence>
<evidence type="ECO:0000256" key="12">
    <source>
        <dbReference type="ARBA" id="ARBA00060717"/>
    </source>
</evidence>
<comment type="catalytic activity">
    <reaction evidence="10 14">
        <text>L-aspartate + H(+) = beta-alanine + CO2</text>
        <dbReference type="Rhea" id="RHEA:19497"/>
        <dbReference type="ChEBI" id="CHEBI:15378"/>
        <dbReference type="ChEBI" id="CHEBI:16526"/>
        <dbReference type="ChEBI" id="CHEBI:29991"/>
        <dbReference type="ChEBI" id="CHEBI:57966"/>
        <dbReference type="EC" id="4.1.1.11"/>
    </reaction>
</comment>
<evidence type="ECO:0000256" key="9">
    <source>
        <dbReference type="ARBA" id="ARBA00023317"/>
    </source>
</evidence>
<comment type="PTM">
    <text evidence="14 17">Is synthesized initially as an inactive proenzyme, which is activated by self-cleavage at a specific serine bond to produce a beta-subunit with a hydroxyl group at its C-terminus and an alpha-subunit with a pyruvoyl group at its N-terminus.</text>
</comment>
<evidence type="ECO:0000256" key="10">
    <source>
        <dbReference type="ARBA" id="ARBA00050402"/>
    </source>
</evidence>
<dbReference type="Proteomes" id="UP000005012">
    <property type="component" value="Chromosome"/>
</dbReference>
<organism evidence="19 20">
    <name type="scientific">Providencia stuartii (strain MRSN 2154)</name>
    <dbReference type="NCBI Taxonomy" id="1157951"/>
    <lineage>
        <taxon>Bacteria</taxon>
        <taxon>Pseudomonadati</taxon>
        <taxon>Pseudomonadota</taxon>
        <taxon>Gammaproteobacteria</taxon>
        <taxon>Enterobacterales</taxon>
        <taxon>Morganellaceae</taxon>
        <taxon>Providencia</taxon>
    </lineage>
</organism>
<evidence type="ECO:0000256" key="8">
    <source>
        <dbReference type="ARBA" id="ARBA00023270"/>
    </source>
</evidence>
<name>A0A140NLQ5_PROSM</name>
<proteinExistence type="inferred from homology"/>
<keyword evidence="6 14" id="KW-0865">Zymogen</keyword>
<evidence type="ECO:0000256" key="14">
    <source>
        <dbReference type="HAMAP-Rule" id="MF_00446"/>
    </source>
</evidence>